<dbReference type="AlphaFoldDB" id="A0A842AD74"/>
<dbReference type="InterPro" id="IPR032710">
    <property type="entry name" value="NTF2-like_dom_sf"/>
</dbReference>
<dbReference type="Proteomes" id="UP000574104">
    <property type="component" value="Unassembled WGS sequence"/>
</dbReference>
<evidence type="ECO:0000313" key="5">
    <source>
        <dbReference type="Proteomes" id="UP000574104"/>
    </source>
</evidence>
<reference evidence="4 5" key="1">
    <citation type="submission" date="2020-03" db="EMBL/GenBank/DDBJ databases">
        <title>Soil Listeria distribution.</title>
        <authorList>
            <person name="Liao J."/>
            <person name="Wiedmann M."/>
        </authorList>
    </citation>
    <scope>NUCLEOTIDE SEQUENCE [LARGE SCALE GENOMIC DNA]</scope>
    <source>
        <strain evidence="3 5">FSL L7-1299</strain>
        <strain evidence="2 4">FSL L7-1658</strain>
    </source>
</reference>
<protein>
    <submittedName>
        <fullName evidence="3">Nuclear transport factor 2 family protein</fullName>
    </submittedName>
</protein>
<dbReference type="EMBL" id="JAARSH010000003">
    <property type="protein sequence ID" value="MBC1615793.1"/>
    <property type="molecule type" value="Genomic_DNA"/>
</dbReference>
<evidence type="ECO:0000259" key="1">
    <source>
        <dbReference type="Pfam" id="PF12680"/>
    </source>
</evidence>
<comment type="caution">
    <text evidence="3">The sequence shown here is derived from an EMBL/GenBank/DDBJ whole genome shotgun (WGS) entry which is preliminary data.</text>
</comment>
<dbReference type="Gene3D" id="3.10.450.50">
    <property type="match status" value="1"/>
</dbReference>
<evidence type="ECO:0000313" key="4">
    <source>
        <dbReference type="Proteomes" id="UP000544413"/>
    </source>
</evidence>
<dbReference type="EMBL" id="JAARPT010000001">
    <property type="protein sequence ID" value="MBC1400481.1"/>
    <property type="molecule type" value="Genomic_DNA"/>
</dbReference>
<dbReference type="Proteomes" id="UP000544413">
    <property type="component" value="Unassembled WGS sequence"/>
</dbReference>
<accession>A0A842AD74</accession>
<dbReference type="Pfam" id="PF12680">
    <property type="entry name" value="SnoaL_2"/>
    <property type="match status" value="1"/>
</dbReference>
<proteinExistence type="predicted"/>
<sequence length="130" mass="14579">MSDEAMEVFNIYNEALAKGDFAAVFNTMSDEIKWHQPGKNPMSGIIIGKETLGVHLGKFAEKSHGTFQVVTNWVTSNENFVAANVTFMANRGNGDVLNMNGIDLFRIEDGKIQEVWLFSSNQGLEDIYWK</sequence>
<dbReference type="SUPFAM" id="SSF54427">
    <property type="entry name" value="NTF2-like"/>
    <property type="match status" value="1"/>
</dbReference>
<name>A0A842AD74_9LIST</name>
<evidence type="ECO:0000313" key="3">
    <source>
        <dbReference type="EMBL" id="MBC1615793.1"/>
    </source>
</evidence>
<gene>
    <name evidence="2" type="ORF">HB836_02640</name>
    <name evidence="3" type="ORF">HB904_06325</name>
</gene>
<organism evidence="3 5">
    <name type="scientific">Listeria booriae</name>
    <dbReference type="NCBI Taxonomy" id="1552123"/>
    <lineage>
        <taxon>Bacteria</taxon>
        <taxon>Bacillati</taxon>
        <taxon>Bacillota</taxon>
        <taxon>Bacilli</taxon>
        <taxon>Bacillales</taxon>
        <taxon>Listeriaceae</taxon>
        <taxon>Listeria</taxon>
    </lineage>
</organism>
<feature type="domain" description="SnoaL-like" evidence="1">
    <location>
        <begin position="12"/>
        <end position="114"/>
    </location>
</feature>
<evidence type="ECO:0000313" key="2">
    <source>
        <dbReference type="EMBL" id="MBC1400481.1"/>
    </source>
</evidence>
<dbReference type="InterPro" id="IPR037401">
    <property type="entry name" value="SnoaL-like"/>
</dbReference>
<dbReference type="RefSeq" id="WP_185405372.1">
    <property type="nucleotide sequence ID" value="NZ_JAARPT010000001.1"/>
</dbReference>